<dbReference type="PANTHER" id="PTHR45632">
    <property type="entry name" value="LD33804P"/>
    <property type="match status" value="1"/>
</dbReference>
<dbReference type="STRING" id="7398.A0A1B0AEC4"/>
<dbReference type="VEuPathDB" id="VectorBase:GPAI043038"/>
<evidence type="ECO:0000256" key="1">
    <source>
        <dbReference type="ARBA" id="ARBA00022441"/>
    </source>
</evidence>
<protein>
    <submittedName>
        <fullName evidence="3">BACK domain-containing protein</fullName>
    </submittedName>
</protein>
<evidence type="ECO:0000313" key="3">
    <source>
        <dbReference type="EnsemblMetazoa" id="GPAI043038-PA"/>
    </source>
</evidence>
<dbReference type="InterPro" id="IPR006652">
    <property type="entry name" value="Kelch_1"/>
</dbReference>
<dbReference type="InterPro" id="IPR015915">
    <property type="entry name" value="Kelch-typ_b-propeller"/>
</dbReference>
<reference evidence="4" key="1">
    <citation type="submission" date="2014-03" db="EMBL/GenBank/DDBJ databases">
        <authorList>
            <person name="Aksoy S."/>
            <person name="Warren W."/>
            <person name="Wilson R.K."/>
        </authorList>
    </citation>
    <scope>NUCLEOTIDE SEQUENCE [LARGE SCALE GENOMIC DNA]</scope>
    <source>
        <strain evidence="4">IAEA</strain>
    </source>
</reference>
<evidence type="ECO:0000259" key="2">
    <source>
        <dbReference type="Pfam" id="PF07707"/>
    </source>
</evidence>
<dbReference type="SUPFAM" id="SSF117281">
    <property type="entry name" value="Kelch motif"/>
    <property type="match status" value="2"/>
</dbReference>
<proteinExistence type="predicted"/>
<evidence type="ECO:0000313" key="4">
    <source>
        <dbReference type="Proteomes" id="UP000092445"/>
    </source>
</evidence>
<dbReference type="Pfam" id="PF01344">
    <property type="entry name" value="Kelch_1"/>
    <property type="match status" value="3"/>
</dbReference>
<dbReference type="SMART" id="SM00612">
    <property type="entry name" value="Kelch"/>
    <property type="match status" value="5"/>
</dbReference>
<dbReference type="PANTHER" id="PTHR45632:SF17">
    <property type="entry name" value="KELCH-LIKE PROTEIN 31"/>
    <property type="match status" value="1"/>
</dbReference>
<keyword evidence="4" id="KW-1185">Reference proteome</keyword>
<dbReference type="Gene3D" id="1.25.40.420">
    <property type="match status" value="1"/>
</dbReference>
<feature type="domain" description="BACK" evidence="2">
    <location>
        <begin position="11"/>
        <end position="69"/>
    </location>
</feature>
<dbReference type="EnsemblMetazoa" id="GPAI043038-RA">
    <property type="protein sequence ID" value="GPAI043038-PA"/>
    <property type="gene ID" value="GPAI043038"/>
</dbReference>
<reference evidence="3" key="2">
    <citation type="submission" date="2020-05" db="UniProtKB">
        <authorList>
            <consortium name="EnsemblMetazoa"/>
        </authorList>
    </citation>
    <scope>IDENTIFICATION</scope>
    <source>
        <strain evidence="3">IAEA</strain>
    </source>
</reference>
<accession>A0A1B0AEC4</accession>
<organism evidence="3 4">
    <name type="scientific">Glossina pallidipes</name>
    <name type="common">Tsetse fly</name>
    <dbReference type="NCBI Taxonomy" id="7398"/>
    <lineage>
        <taxon>Eukaryota</taxon>
        <taxon>Metazoa</taxon>
        <taxon>Ecdysozoa</taxon>
        <taxon>Arthropoda</taxon>
        <taxon>Hexapoda</taxon>
        <taxon>Insecta</taxon>
        <taxon>Pterygota</taxon>
        <taxon>Neoptera</taxon>
        <taxon>Endopterygota</taxon>
        <taxon>Diptera</taxon>
        <taxon>Brachycera</taxon>
        <taxon>Muscomorpha</taxon>
        <taxon>Hippoboscoidea</taxon>
        <taxon>Glossinidae</taxon>
        <taxon>Glossina</taxon>
    </lineage>
</organism>
<dbReference type="InterPro" id="IPR011705">
    <property type="entry name" value="BACK"/>
</dbReference>
<keyword evidence="1" id="KW-0880">Kelch repeat</keyword>
<dbReference type="Pfam" id="PF07707">
    <property type="entry name" value="BACK"/>
    <property type="match status" value="1"/>
</dbReference>
<name>A0A1B0AEC4_GLOPL</name>
<dbReference type="AlphaFoldDB" id="A0A1B0AEC4"/>
<dbReference type="Proteomes" id="UP000092445">
    <property type="component" value="Unassembled WGS sequence"/>
</dbReference>
<dbReference type="Gene3D" id="2.120.10.80">
    <property type="entry name" value="Kelch-type beta propeller"/>
    <property type="match status" value="2"/>
</dbReference>
<sequence>MTRNFLKHCFQIKELIKNVQHLVKPEDSAYKAAINWVKHDLEKRRVHLAELTSLIRLPLVSTEYLTNHIVGEPMLTEDRKCYKFVMEALTHQLTKVTQLHEKCETGKQHRNESFHVFLLGGTRDTWTGLKECKGYDISKKKLFSIPSMNERRGCNSAVSLSGVIYSVCGYNNGYLNTAECYDPATKRWSYIAPMNKGRSSFGICTYNDLIYVVGGCFTSTVESYDRAINKWHLCQSIPGTNTGFNRATVAENSIYSLTRAANVNNALYLFDTRDGKWLNLSEMPGTCRYELVSSDRTLFAIGENDCKRLDIRVNKWEPMPHMLTKRDGFSAVVAGKDIYVFGGRDDSQCATSVERFSIHYNEWTTVDSIQIENCWGGAAVLSGDFDSN</sequence>